<dbReference type="PANTHER" id="PTHR23023">
    <property type="entry name" value="DIMETHYLANILINE MONOOXYGENASE"/>
    <property type="match status" value="1"/>
</dbReference>
<organism evidence="9 10">
    <name type="scientific">Exophiala dermatitidis</name>
    <name type="common">Black yeast-like fungus</name>
    <name type="synonym">Wangiella dermatitidis</name>
    <dbReference type="NCBI Taxonomy" id="5970"/>
    <lineage>
        <taxon>Eukaryota</taxon>
        <taxon>Fungi</taxon>
        <taxon>Dikarya</taxon>
        <taxon>Ascomycota</taxon>
        <taxon>Pezizomycotina</taxon>
        <taxon>Eurotiomycetes</taxon>
        <taxon>Chaetothyriomycetidae</taxon>
        <taxon>Chaetothyriales</taxon>
        <taxon>Herpotrichiellaceae</taxon>
        <taxon>Exophiala</taxon>
    </lineage>
</organism>
<dbReference type="SUPFAM" id="SSF51905">
    <property type="entry name" value="FAD/NAD(P)-binding domain"/>
    <property type="match status" value="2"/>
</dbReference>
<evidence type="ECO:0000256" key="3">
    <source>
        <dbReference type="ARBA" id="ARBA00022630"/>
    </source>
</evidence>
<dbReference type="GO" id="GO:0050660">
    <property type="term" value="F:flavin adenine dinucleotide binding"/>
    <property type="evidence" value="ECO:0007669"/>
    <property type="project" value="InterPro"/>
</dbReference>
<evidence type="ECO:0000256" key="8">
    <source>
        <dbReference type="SAM" id="MobiDB-lite"/>
    </source>
</evidence>
<feature type="region of interest" description="Disordered" evidence="8">
    <location>
        <begin position="458"/>
        <end position="488"/>
    </location>
</feature>
<comment type="cofactor">
    <cofactor evidence="1">
        <name>FAD</name>
        <dbReference type="ChEBI" id="CHEBI:57692"/>
    </cofactor>
</comment>
<sequence>MEARQIKSVAIIGAGAAGAAAAAAFGAEECFDTIRVFERRHSAGGTWIYDKNPKTDVQLVPGALPPDIDRPLKIPDQLPTTTAPTPKERYEQTPIYDELTTNVPAIAMSFSDIPFPYGPFTPHWIPRQYIEGYFSSHRTDSYLVLNTTVEDVSRLPAKTSSGLDKWKLVLRQYDTVKQADVWWEEVFDSVIIANGHYSIPFVPPVTGLSEYLKTFPGRVSHSKTYRTPEAYRGTRVIVIGNSASGHDITTALVKVARLPVYQSRRSRSRWDGDEPPDGIEWKPVIKEYRNNGDVVFDDDSVLSSVDAIIYCTGYRPSFPFWNSQANGRPLFDYRENRLIGNYLHTFLRDFPTLGIVGMPRVLTFRSFEYQAIALARLFAGRNAIPLPPREVQRRWEENRAELVRRERRKFHDIPWDNGETMQWLRLLFEMAGLPKLEGTGRCPPILNRETRWAIENIKKYPERGSGNKEPRSRAPQDPEAEEHTDADWVVLSADEVKDTLHLI</sequence>
<dbReference type="Proteomes" id="UP001161757">
    <property type="component" value="Unassembled WGS sequence"/>
</dbReference>
<dbReference type="Pfam" id="PF13450">
    <property type="entry name" value="NAD_binding_8"/>
    <property type="match status" value="1"/>
</dbReference>
<evidence type="ECO:0000313" key="10">
    <source>
        <dbReference type="Proteomes" id="UP001161757"/>
    </source>
</evidence>
<evidence type="ECO:0000313" key="9">
    <source>
        <dbReference type="EMBL" id="KAJ8995815.1"/>
    </source>
</evidence>
<name>A0AAN6F583_EXODE</name>
<reference evidence="9" key="1">
    <citation type="submission" date="2023-01" db="EMBL/GenBank/DDBJ databases">
        <title>Exophiala dermititidis isolated from Cystic Fibrosis Patient.</title>
        <authorList>
            <person name="Kurbessoian T."/>
            <person name="Crocker A."/>
            <person name="Murante D."/>
            <person name="Hogan D.A."/>
            <person name="Stajich J.E."/>
        </authorList>
    </citation>
    <scope>NUCLEOTIDE SEQUENCE</scope>
    <source>
        <strain evidence="9">Ex8</strain>
    </source>
</reference>
<dbReference type="GO" id="GO:0050661">
    <property type="term" value="F:NADP binding"/>
    <property type="evidence" value="ECO:0007669"/>
    <property type="project" value="InterPro"/>
</dbReference>
<keyword evidence="7" id="KW-0503">Monooxygenase</keyword>
<dbReference type="FunFam" id="3.50.50.60:FF:000138">
    <property type="entry name" value="Flavin-containing monooxygenase"/>
    <property type="match status" value="1"/>
</dbReference>
<evidence type="ECO:0000256" key="7">
    <source>
        <dbReference type="ARBA" id="ARBA00023033"/>
    </source>
</evidence>
<evidence type="ECO:0000256" key="5">
    <source>
        <dbReference type="ARBA" id="ARBA00022857"/>
    </source>
</evidence>
<protein>
    <recommendedName>
        <fullName evidence="11">Dimethylaniline monooxygenase (N-oxide forming)</fullName>
    </recommendedName>
</protein>
<dbReference type="EMBL" id="JAJGCB010000001">
    <property type="protein sequence ID" value="KAJ8995815.1"/>
    <property type="molecule type" value="Genomic_DNA"/>
</dbReference>
<dbReference type="Pfam" id="PF00743">
    <property type="entry name" value="FMO-like"/>
    <property type="match status" value="2"/>
</dbReference>
<evidence type="ECO:0000256" key="6">
    <source>
        <dbReference type="ARBA" id="ARBA00023002"/>
    </source>
</evidence>
<accession>A0AAN6F583</accession>
<evidence type="ECO:0008006" key="11">
    <source>
        <dbReference type="Google" id="ProtNLM"/>
    </source>
</evidence>
<evidence type="ECO:0000256" key="4">
    <source>
        <dbReference type="ARBA" id="ARBA00022827"/>
    </source>
</evidence>
<comment type="similarity">
    <text evidence="2">Belongs to the FMO family.</text>
</comment>
<dbReference type="InterPro" id="IPR036188">
    <property type="entry name" value="FAD/NAD-bd_sf"/>
</dbReference>
<comment type="caution">
    <text evidence="9">The sequence shown here is derived from an EMBL/GenBank/DDBJ whole genome shotgun (WGS) entry which is preliminary data.</text>
</comment>
<feature type="compositionally biased region" description="Basic and acidic residues" evidence="8">
    <location>
        <begin position="458"/>
        <end position="486"/>
    </location>
</feature>
<dbReference type="PRINTS" id="PR00370">
    <property type="entry name" value="FMOXYGENASE"/>
</dbReference>
<dbReference type="InterPro" id="IPR050346">
    <property type="entry name" value="FMO-like"/>
</dbReference>
<gene>
    <name evidence="9" type="ORF">HRR80_000570</name>
</gene>
<keyword evidence="3" id="KW-0285">Flavoprotein</keyword>
<evidence type="ECO:0000256" key="1">
    <source>
        <dbReference type="ARBA" id="ARBA00001974"/>
    </source>
</evidence>
<proteinExistence type="inferred from homology"/>
<dbReference type="AlphaFoldDB" id="A0AAN6F583"/>
<keyword evidence="6" id="KW-0560">Oxidoreductase</keyword>
<dbReference type="GO" id="GO:0004499">
    <property type="term" value="F:N,N-dimethylaniline monooxygenase activity"/>
    <property type="evidence" value="ECO:0007669"/>
    <property type="project" value="InterPro"/>
</dbReference>
<dbReference type="Gene3D" id="3.50.50.60">
    <property type="entry name" value="FAD/NAD(P)-binding domain"/>
    <property type="match status" value="2"/>
</dbReference>
<keyword evidence="5" id="KW-0521">NADP</keyword>
<keyword evidence="4" id="KW-0274">FAD</keyword>
<dbReference type="InterPro" id="IPR020946">
    <property type="entry name" value="Flavin_mOase-like"/>
</dbReference>
<dbReference type="InterPro" id="IPR000960">
    <property type="entry name" value="Flavin_mOase"/>
</dbReference>
<evidence type="ECO:0000256" key="2">
    <source>
        <dbReference type="ARBA" id="ARBA00009183"/>
    </source>
</evidence>